<evidence type="ECO:0000313" key="5">
    <source>
        <dbReference type="Proteomes" id="UP000194639"/>
    </source>
</evidence>
<dbReference type="SUPFAM" id="SSF56601">
    <property type="entry name" value="beta-lactamase/transpeptidase-like"/>
    <property type="match status" value="1"/>
</dbReference>
<reference evidence="4 5" key="1">
    <citation type="submission" date="2014-06" db="EMBL/GenBank/DDBJ databases">
        <authorList>
            <person name="Ju J."/>
            <person name="Zhang J."/>
        </authorList>
    </citation>
    <scope>NUCLEOTIDE SEQUENCE [LARGE SCALE GENOMIC DNA]</scope>
    <source>
        <strain evidence="4">DmW_045</strain>
    </source>
</reference>
<dbReference type="InterPro" id="IPR001466">
    <property type="entry name" value="Beta-lactam-related"/>
</dbReference>
<keyword evidence="2" id="KW-0732">Signal</keyword>
<evidence type="ECO:0000256" key="1">
    <source>
        <dbReference type="ARBA" id="ARBA00022801"/>
    </source>
</evidence>
<dbReference type="PANTHER" id="PTHR43283:SF11">
    <property type="entry name" value="BETA-LACTAMASE-RELATED DOMAIN-CONTAINING PROTEIN"/>
    <property type="match status" value="1"/>
</dbReference>
<proteinExistence type="predicted"/>
<dbReference type="GO" id="GO:0016787">
    <property type="term" value="F:hydrolase activity"/>
    <property type="evidence" value="ECO:0007669"/>
    <property type="project" value="UniProtKB-KW"/>
</dbReference>
<evidence type="ECO:0000256" key="2">
    <source>
        <dbReference type="SAM" id="SignalP"/>
    </source>
</evidence>
<dbReference type="InterPro" id="IPR050789">
    <property type="entry name" value="Diverse_Enzym_Activities"/>
</dbReference>
<organism evidence="4 5">
    <name type="scientific">Acetobacter orientalis</name>
    <dbReference type="NCBI Taxonomy" id="146474"/>
    <lineage>
        <taxon>Bacteria</taxon>
        <taxon>Pseudomonadati</taxon>
        <taxon>Pseudomonadota</taxon>
        <taxon>Alphaproteobacteria</taxon>
        <taxon>Acetobacterales</taxon>
        <taxon>Acetobacteraceae</taxon>
        <taxon>Acetobacter</taxon>
    </lineage>
</organism>
<dbReference type="Proteomes" id="UP000194639">
    <property type="component" value="Unassembled WGS sequence"/>
</dbReference>
<evidence type="ECO:0000259" key="3">
    <source>
        <dbReference type="Pfam" id="PF00144"/>
    </source>
</evidence>
<dbReference type="PANTHER" id="PTHR43283">
    <property type="entry name" value="BETA-LACTAMASE-RELATED"/>
    <property type="match status" value="1"/>
</dbReference>
<dbReference type="EMBL" id="JOMO01000005">
    <property type="protein sequence ID" value="OUI84983.1"/>
    <property type="molecule type" value="Genomic_DNA"/>
</dbReference>
<dbReference type="AlphaFoldDB" id="A0A252A5W2"/>
<keyword evidence="1" id="KW-0378">Hydrolase</keyword>
<dbReference type="PROSITE" id="PS51318">
    <property type="entry name" value="TAT"/>
    <property type="match status" value="1"/>
</dbReference>
<dbReference type="RefSeq" id="WP_086551605.1">
    <property type="nucleotide sequence ID" value="NZ_JOMO01000005.1"/>
</dbReference>
<gene>
    <name evidence="4" type="ORF">HK12_11480</name>
</gene>
<accession>A0A252A5W2</accession>
<evidence type="ECO:0000313" key="4">
    <source>
        <dbReference type="EMBL" id="OUI84983.1"/>
    </source>
</evidence>
<dbReference type="Gene3D" id="3.40.710.10">
    <property type="entry name" value="DD-peptidase/beta-lactamase superfamily"/>
    <property type="match status" value="1"/>
</dbReference>
<dbReference type="Pfam" id="PF00144">
    <property type="entry name" value="Beta-lactamase"/>
    <property type="match status" value="1"/>
</dbReference>
<feature type="domain" description="Beta-lactamase-related" evidence="3">
    <location>
        <begin position="45"/>
        <end position="374"/>
    </location>
</feature>
<feature type="chain" id="PRO_5012693616" evidence="2">
    <location>
        <begin position="33"/>
        <end position="392"/>
    </location>
</feature>
<dbReference type="InterPro" id="IPR006311">
    <property type="entry name" value="TAT_signal"/>
</dbReference>
<feature type="signal peptide" evidence="2">
    <location>
        <begin position="1"/>
        <end position="32"/>
    </location>
</feature>
<protein>
    <submittedName>
        <fullName evidence="4">Beta-lactamase</fullName>
    </submittedName>
</protein>
<comment type="caution">
    <text evidence="4">The sequence shown here is derived from an EMBL/GenBank/DDBJ whole genome shotgun (WGS) entry which is preliminary data.</text>
</comment>
<name>A0A252A5W2_9PROT</name>
<sequence>MPMLPALTRRHLLKTSAALSSVGSFWSHTVCAQSNMPATKFSALTTLFQQAVASHKTPGAVAAICHKGQTLWQGVFGQQALIPSPEPMSWNTLFDMASLTKVLITAPAIMQLWERGLFKLDDYISTYFPQFGTNNKSHVTIRHLLTHYSGLPADLDLSTPWSGKQTAFTLAMNSSLEHKPGEKFVYSDINFLLLGFLVEKLSGQPLDVYATQNILQPLGLKRSFFCPDPALKPVIAPTQFNENNTLLRGDVHDPTARRIGGVAGHAGLFSCADDTLTYVKALLARRAGLPSAYPLQPQTVVLMSTPQQPKGRADLRGLGWDIATHYSTPRGDIFPPSSFGHTGFTGTSLWLDPNTQSAVIILTNRVHPYGKGNVIALRHDVATAAALALHTL</sequence>
<dbReference type="InterPro" id="IPR012338">
    <property type="entry name" value="Beta-lactam/transpept-like"/>
</dbReference>